<dbReference type="InterPro" id="IPR013087">
    <property type="entry name" value="Znf_C2H2_type"/>
</dbReference>
<comment type="similarity">
    <text evidence="11">Belongs to the snail C2H2-type zinc-finger protein family.</text>
</comment>
<sequence>MEEREVGSSGRRLESIEKMNETSVGAAAAAAAAETFPVGGGTLSDYRCPACGRCFARQWHLKRHLATHLAVKPFRCPYCPHAANIKDNLKLHIRKIHPGEPLPGERGRPDP</sequence>
<reference evidence="14 15" key="1">
    <citation type="submission" date="2023-03" db="EMBL/GenBank/DDBJ databases">
        <title>High-quality genome of Scylla paramamosain provides insights in environmental adaptation.</title>
        <authorList>
            <person name="Zhang L."/>
        </authorList>
    </citation>
    <scope>NUCLEOTIDE SEQUENCE [LARGE SCALE GENOMIC DNA]</scope>
    <source>
        <strain evidence="14">LZ_2023a</strain>
        <tissue evidence="14">Muscle</tissue>
    </source>
</reference>
<dbReference type="SUPFAM" id="SSF57667">
    <property type="entry name" value="beta-beta-alpha zinc fingers"/>
    <property type="match status" value="1"/>
</dbReference>
<feature type="domain" description="C2H2-type" evidence="13">
    <location>
        <begin position="74"/>
        <end position="102"/>
    </location>
</feature>
<feature type="domain" description="C2H2-type" evidence="13">
    <location>
        <begin position="46"/>
        <end position="73"/>
    </location>
</feature>
<evidence type="ECO:0000256" key="5">
    <source>
        <dbReference type="ARBA" id="ARBA00022771"/>
    </source>
</evidence>
<keyword evidence="4" id="KW-0677">Repeat</keyword>
<evidence type="ECO:0000256" key="1">
    <source>
        <dbReference type="ARBA" id="ARBA00004123"/>
    </source>
</evidence>
<dbReference type="Gene3D" id="3.30.160.60">
    <property type="entry name" value="Classic Zinc Finger"/>
    <property type="match status" value="2"/>
</dbReference>
<dbReference type="FunFam" id="3.30.160.60:FF:000075">
    <property type="entry name" value="Putative zinc finger protein 536"/>
    <property type="match status" value="1"/>
</dbReference>
<name>A0AAW0TJ90_SCYPA</name>
<evidence type="ECO:0000256" key="9">
    <source>
        <dbReference type="ARBA" id="ARBA00023163"/>
    </source>
</evidence>
<accession>A0AAW0TJ90</accession>
<evidence type="ECO:0000256" key="12">
    <source>
        <dbReference type="PROSITE-ProRule" id="PRU00042"/>
    </source>
</evidence>
<evidence type="ECO:0000256" key="3">
    <source>
        <dbReference type="ARBA" id="ARBA00022723"/>
    </source>
</evidence>
<comment type="subcellular location">
    <subcellularLocation>
        <location evidence="1">Nucleus</location>
    </subcellularLocation>
</comment>
<dbReference type="GO" id="GO:0000981">
    <property type="term" value="F:DNA-binding transcription factor activity, RNA polymerase II-specific"/>
    <property type="evidence" value="ECO:0007669"/>
    <property type="project" value="TreeGrafter"/>
</dbReference>
<keyword evidence="6" id="KW-0862">Zinc</keyword>
<dbReference type="GO" id="GO:0008270">
    <property type="term" value="F:zinc ion binding"/>
    <property type="evidence" value="ECO:0007669"/>
    <property type="project" value="UniProtKB-KW"/>
</dbReference>
<dbReference type="SMART" id="SM00355">
    <property type="entry name" value="ZnF_C2H2"/>
    <property type="match status" value="2"/>
</dbReference>
<evidence type="ECO:0000256" key="10">
    <source>
        <dbReference type="ARBA" id="ARBA00023242"/>
    </source>
</evidence>
<dbReference type="PROSITE" id="PS50157">
    <property type="entry name" value="ZINC_FINGER_C2H2_2"/>
    <property type="match status" value="2"/>
</dbReference>
<protein>
    <recommendedName>
        <fullName evidence="13">C2H2-type domain-containing protein</fullName>
    </recommendedName>
</protein>
<dbReference type="FunFam" id="3.30.160.60:FF:000110">
    <property type="entry name" value="Zinc finger protein-like"/>
    <property type="match status" value="1"/>
</dbReference>
<dbReference type="PANTHER" id="PTHR24388">
    <property type="entry name" value="ZINC FINGER PROTEIN"/>
    <property type="match status" value="1"/>
</dbReference>
<dbReference type="InterPro" id="IPR036236">
    <property type="entry name" value="Znf_C2H2_sf"/>
</dbReference>
<keyword evidence="8" id="KW-0238">DNA-binding</keyword>
<keyword evidence="10" id="KW-0539">Nucleus</keyword>
<evidence type="ECO:0000313" key="15">
    <source>
        <dbReference type="Proteomes" id="UP001487740"/>
    </source>
</evidence>
<dbReference type="GO" id="GO:0000978">
    <property type="term" value="F:RNA polymerase II cis-regulatory region sequence-specific DNA binding"/>
    <property type="evidence" value="ECO:0007669"/>
    <property type="project" value="TreeGrafter"/>
</dbReference>
<comment type="similarity">
    <text evidence="2">Belongs to the krueppel C2H2-type zinc-finger protein family.</text>
</comment>
<gene>
    <name evidence="14" type="ORF">O3P69_018330</name>
</gene>
<evidence type="ECO:0000259" key="13">
    <source>
        <dbReference type="PROSITE" id="PS50157"/>
    </source>
</evidence>
<dbReference type="Proteomes" id="UP001487740">
    <property type="component" value="Unassembled WGS sequence"/>
</dbReference>
<evidence type="ECO:0000256" key="4">
    <source>
        <dbReference type="ARBA" id="ARBA00022737"/>
    </source>
</evidence>
<dbReference type="EMBL" id="JARAKH010000030">
    <property type="protein sequence ID" value="KAK8387775.1"/>
    <property type="molecule type" value="Genomic_DNA"/>
</dbReference>
<dbReference type="InterPro" id="IPR050527">
    <property type="entry name" value="Snail/Krueppel_Znf"/>
</dbReference>
<keyword evidence="5 12" id="KW-0863">Zinc-finger</keyword>
<keyword evidence="3" id="KW-0479">Metal-binding</keyword>
<keyword evidence="7" id="KW-0805">Transcription regulation</keyword>
<dbReference type="PROSITE" id="PS00028">
    <property type="entry name" value="ZINC_FINGER_C2H2_1"/>
    <property type="match status" value="1"/>
</dbReference>
<dbReference type="GO" id="GO:0005634">
    <property type="term" value="C:nucleus"/>
    <property type="evidence" value="ECO:0007669"/>
    <property type="project" value="UniProtKB-SubCell"/>
</dbReference>
<dbReference type="PANTHER" id="PTHR24388:SF54">
    <property type="entry name" value="PROTEIN ESCARGOT"/>
    <property type="match status" value="1"/>
</dbReference>
<evidence type="ECO:0000256" key="2">
    <source>
        <dbReference type="ARBA" id="ARBA00006991"/>
    </source>
</evidence>
<evidence type="ECO:0000256" key="11">
    <source>
        <dbReference type="ARBA" id="ARBA00037948"/>
    </source>
</evidence>
<proteinExistence type="inferred from homology"/>
<keyword evidence="9" id="KW-0804">Transcription</keyword>
<keyword evidence="15" id="KW-1185">Reference proteome</keyword>
<organism evidence="14 15">
    <name type="scientific">Scylla paramamosain</name>
    <name type="common">Mud crab</name>
    <dbReference type="NCBI Taxonomy" id="85552"/>
    <lineage>
        <taxon>Eukaryota</taxon>
        <taxon>Metazoa</taxon>
        <taxon>Ecdysozoa</taxon>
        <taxon>Arthropoda</taxon>
        <taxon>Crustacea</taxon>
        <taxon>Multicrustacea</taxon>
        <taxon>Malacostraca</taxon>
        <taxon>Eumalacostraca</taxon>
        <taxon>Eucarida</taxon>
        <taxon>Decapoda</taxon>
        <taxon>Pleocyemata</taxon>
        <taxon>Brachyura</taxon>
        <taxon>Eubrachyura</taxon>
        <taxon>Portunoidea</taxon>
        <taxon>Portunidae</taxon>
        <taxon>Portuninae</taxon>
        <taxon>Scylla</taxon>
    </lineage>
</organism>
<dbReference type="AlphaFoldDB" id="A0AAW0TJ90"/>
<comment type="caution">
    <text evidence="14">The sequence shown here is derived from an EMBL/GenBank/DDBJ whole genome shotgun (WGS) entry which is preliminary data.</text>
</comment>
<evidence type="ECO:0000256" key="7">
    <source>
        <dbReference type="ARBA" id="ARBA00023015"/>
    </source>
</evidence>
<evidence type="ECO:0000256" key="6">
    <source>
        <dbReference type="ARBA" id="ARBA00022833"/>
    </source>
</evidence>
<dbReference type="Pfam" id="PF00096">
    <property type="entry name" value="zf-C2H2"/>
    <property type="match status" value="2"/>
</dbReference>
<evidence type="ECO:0000256" key="8">
    <source>
        <dbReference type="ARBA" id="ARBA00023125"/>
    </source>
</evidence>
<evidence type="ECO:0000313" key="14">
    <source>
        <dbReference type="EMBL" id="KAK8387775.1"/>
    </source>
</evidence>